<proteinExistence type="predicted"/>
<dbReference type="EMBL" id="MK125512">
    <property type="protein sequence ID" value="QBH67418.1"/>
    <property type="molecule type" value="Genomic_DNA"/>
</dbReference>
<dbReference type="AlphaFoldDB" id="A0A481SFB5"/>
<accession>A0A481SFB5</accession>
<protein>
    <submittedName>
        <fullName evidence="2">Uncharacterized protein</fullName>
    </submittedName>
</protein>
<reference evidence="2" key="1">
    <citation type="submission" date="2018-11" db="EMBL/GenBank/DDBJ databases">
        <authorList>
            <person name="Shen W.-C."/>
            <person name="Liang S.-W."/>
            <person name="Huang Y.-H."/>
            <person name="Chiu J.-Y."/>
        </authorList>
    </citation>
    <scope>NUCLEOTIDE SEQUENCE</scope>
    <source>
        <strain evidence="2">12JK1RB1-A1</strain>
    </source>
</reference>
<feature type="region of interest" description="Disordered" evidence="1">
    <location>
        <begin position="1"/>
        <end position="33"/>
    </location>
</feature>
<evidence type="ECO:0000313" key="2">
    <source>
        <dbReference type="EMBL" id="QBH67418.1"/>
    </source>
</evidence>
<evidence type="ECO:0000256" key="1">
    <source>
        <dbReference type="SAM" id="MobiDB-lite"/>
    </source>
</evidence>
<name>A0A481SFB5_9BASI</name>
<organism evidence="2">
    <name type="scientific">Ustilago esculenta</name>
    <dbReference type="NCBI Taxonomy" id="185366"/>
    <lineage>
        <taxon>Eukaryota</taxon>
        <taxon>Fungi</taxon>
        <taxon>Dikarya</taxon>
        <taxon>Basidiomycota</taxon>
        <taxon>Ustilaginomycotina</taxon>
        <taxon>Ustilaginomycetes</taxon>
        <taxon>Ustilaginales</taxon>
        <taxon>Ustilaginaceae</taxon>
        <taxon>Ustilago</taxon>
    </lineage>
</organism>
<sequence>MGAGCEAIPEQGGCWGGDTKARGKGDRQLGGGSSGACWENNKLLRPVVAEAAQCL</sequence>
<gene>
    <name evidence="2" type="ORF">UE_1352</name>
</gene>
<reference evidence="2" key="2">
    <citation type="journal article" date="2019" name="Fungal Genet. Biol.">
        <title>The smut fungus Ustilago esculenta has a bipolar mating system with three idiomorphs larger than 500?kb.</title>
        <authorList>
            <person name="Liang S.W."/>
            <person name="Huang Y.H."/>
            <person name="Chiu J.Y."/>
            <person name="Tseng H.W."/>
            <person name="Haung J.H."/>
            <person name="Shen W.C."/>
        </authorList>
    </citation>
    <scope>NUCLEOTIDE SEQUENCE</scope>
    <source>
        <strain evidence="2">12JK1RB1-A1</strain>
    </source>
</reference>